<evidence type="ECO:0000256" key="2">
    <source>
        <dbReference type="PROSITE-ProRule" id="PRU00335"/>
    </source>
</evidence>
<dbReference type="RefSeq" id="WP_161704682.1">
    <property type="nucleotide sequence ID" value="NZ_JAAAHS010000443.1"/>
</dbReference>
<evidence type="ECO:0000313" key="6">
    <source>
        <dbReference type="Proteomes" id="UP000598297"/>
    </source>
</evidence>
<comment type="caution">
    <text evidence="5">The sequence shown here is derived from an EMBL/GenBank/DDBJ whole genome shotgun (WGS) entry which is preliminary data.</text>
</comment>
<dbReference type="EMBL" id="JAAAHS010000443">
    <property type="protein sequence ID" value="NBE56212.1"/>
    <property type="molecule type" value="Genomic_DNA"/>
</dbReference>
<keyword evidence="6" id="KW-1185">Reference proteome</keyword>
<protein>
    <submittedName>
        <fullName evidence="5">TetR family transcriptional regulator</fullName>
    </submittedName>
</protein>
<dbReference type="Gene3D" id="1.10.357.10">
    <property type="entry name" value="Tetracycline Repressor, domain 2"/>
    <property type="match status" value="1"/>
</dbReference>
<gene>
    <name evidence="5" type="ORF">GUY60_33235</name>
</gene>
<dbReference type="InterPro" id="IPR001647">
    <property type="entry name" value="HTH_TetR"/>
</dbReference>
<evidence type="ECO:0000256" key="1">
    <source>
        <dbReference type="ARBA" id="ARBA00023125"/>
    </source>
</evidence>
<evidence type="ECO:0000313" key="5">
    <source>
        <dbReference type="EMBL" id="NBE56212.1"/>
    </source>
</evidence>
<dbReference type="PROSITE" id="PS50977">
    <property type="entry name" value="HTH_TETR_2"/>
    <property type="match status" value="1"/>
</dbReference>
<dbReference type="GO" id="GO:0003677">
    <property type="term" value="F:DNA binding"/>
    <property type="evidence" value="ECO:0007669"/>
    <property type="project" value="UniProtKB-UniRule"/>
</dbReference>
<feature type="region of interest" description="Disordered" evidence="3">
    <location>
        <begin position="1"/>
        <end position="23"/>
    </location>
</feature>
<keyword evidence="1 2" id="KW-0238">DNA-binding</keyword>
<feature type="DNA-binding region" description="H-T-H motif" evidence="2">
    <location>
        <begin position="43"/>
        <end position="62"/>
    </location>
</feature>
<sequence length="212" mass="22982">MTSRTTTRTTRQRAPHLGPERRRPQALDAALAIAVRDGIGAVTVGSVATEMGVTRPVVYACFSDRIEMVEALLDRETSSLLDMLVSALHSTGGIEDSELAFVSGFKALLTAAADAPDTWRLVFAGDPDPSVAGRFRAARAQVQTEATRWIAPAMEAWWHTADLKQKLPVLIELFMGACESAVRSLLDESNTWSPEDLGTFVGKAVHRAFKDA</sequence>
<dbReference type="Proteomes" id="UP000598297">
    <property type="component" value="Unassembled WGS sequence"/>
</dbReference>
<proteinExistence type="predicted"/>
<reference evidence="5" key="1">
    <citation type="submission" date="2020-01" db="EMBL/GenBank/DDBJ databases">
        <title>Whole-genome analyses of novel actinobacteria.</title>
        <authorList>
            <person name="Sahin N."/>
        </authorList>
    </citation>
    <scope>NUCLEOTIDE SEQUENCE</scope>
    <source>
        <strain evidence="5">YC537</strain>
    </source>
</reference>
<dbReference type="AlphaFoldDB" id="A0A964XQW8"/>
<dbReference type="Pfam" id="PF00440">
    <property type="entry name" value="TetR_N"/>
    <property type="match status" value="1"/>
</dbReference>
<evidence type="ECO:0000259" key="4">
    <source>
        <dbReference type="PROSITE" id="PS50977"/>
    </source>
</evidence>
<dbReference type="InterPro" id="IPR009057">
    <property type="entry name" value="Homeodomain-like_sf"/>
</dbReference>
<dbReference type="SUPFAM" id="SSF46689">
    <property type="entry name" value="Homeodomain-like"/>
    <property type="match status" value="1"/>
</dbReference>
<accession>A0A964XQW8</accession>
<evidence type="ECO:0000256" key="3">
    <source>
        <dbReference type="SAM" id="MobiDB-lite"/>
    </source>
</evidence>
<feature type="domain" description="HTH tetR-type" evidence="4">
    <location>
        <begin position="20"/>
        <end position="80"/>
    </location>
</feature>
<name>A0A964XQW8_9ACTN</name>
<dbReference type="OrthoDB" id="4550691at2"/>
<organism evidence="5 6">
    <name type="scientific">Streptomyces boluensis</name>
    <dbReference type="NCBI Taxonomy" id="1775135"/>
    <lineage>
        <taxon>Bacteria</taxon>
        <taxon>Bacillati</taxon>
        <taxon>Actinomycetota</taxon>
        <taxon>Actinomycetes</taxon>
        <taxon>Kitasatosporales</taxon>
        <taxon>Streptomycetaceae</taxon>
        <taxon>Streptomyces</taxon>
    </lineage>
</organism>